<dbReference type="AlphaFoldDB" id="A0AAN6PHW7"/>
<proteinExistence type="predicted"/>
<organism evidence="2 3">
    <name type="scientific">Parachaetomium inaequale</name>
    <dbReference type="NCBI Taxonomy" id="2588326"/>
    <lineage>
        <taxon>Eukaryota</taxon>
        <taxon>Fungi</taxon>
        <taxon>Dikarya</taxon>
        <taxon>Ascomycota</taxon>
        <taxon>Pezizomycotina</taxon>
        <taxon>Sordariomycetes</taxon>
        <taxon>Sordariomycetidae</taxon>
        <taxon>Sordariales</taxon>
        <taxon>Chaetomiaceae</taxon>
        <taxon>Parachaetomium</taxon>
    </lineage>
</organism>
<dbReference type="GO" id="GO:0051920">
    <property type="term" value="F:peroxiredoxin activity"/>
    <property type="evidence" value="ECO:0007669"/>
    <property type="project" value="InterPro"/>
</dbReference>
<gene>
    <name evidence="2" type="ORF">C8A01DRAFT_47578</name>
</gene>
<feature type="domain" description="Carboxymuconolactone decarboxylase-like" evidence="1">
    <location>
        <begin position="191"/>
        <end position="245"/>
    </location>
</feature>
<dbReference type="SUPFAM" id="SSF69118">
    <property type="entry name" value="AhpD-like"/>
    <property type="match status" value="1"/>
</dbReference>
<name>A0AAN6PHW7_9PEZI</name>
<dbReference type="Gene3D" id="1.20.1290.10">
    <property type="entry name" value="AhpD-like"/>
    <property type="match status" value="1"/>
</dbReference>
<dbReference type="InterPro" id="IPR003779">
    <property type="entry name" value="CMD-like"/>
</dbReference>
<keyword evidence="3" id="KW-1185">Reference proteome</keyword>
<dbReference type="PANTHER" id="PTHR33930">
    <property type="entry name" value="ALKYL HYDROPEROXIDE REDUCTASE AHPD"/>
    <property type="match status" value="1"/>
</dbReference>
<evidence type="ECO:0000313" key="2">
    <source>
        <dbReference type="EMBL" id="KAK4038860.1"/>
    </source>
</evidence>
<sequence>MASREQKSELKEQFEAKLGSEAFHSGWESLLSLDPQFFKASLSLASVPRQKSHLSRKDQALISLAVDSAATHLYSPGIRANASAALKEGASVHEVLEIIELSSTLGIHACNIGVPLLVEVLKEEGKYQEEITRPFDTKQEELKMEFTEKRGYWHTFWEDFLRLDPEFFGAYLEFSSVPWTKVADREGPRGRGVLEPKMKELVYCAFDAASTHLYAPGLKLHMKNALGYGAKPQEILEVLEIATLLSLHTAHVAAPIISELTSASASSAAPRV</sequence>
<reference evidence="3" key="1">
    <citation type="journal article" date="2023" name="Mol. Phylogenet. Evol.">
        <title>Genome-scale phylogeny and comparative genomics of the fungal order Sordariales.</title>
        <authorList>
            <person name="Hensen N."/>
            <person name="Bonometti L."/>
            <person name="Westerberg I."/>
            <person name="Brannstrom I.O."/>
            <person name="Guillou S."/>
            <person name="Cros-Aarteil S."/>
            <person name="Calhoun S."/>
            <person name="Haridas S."/>
            <person name="Kuo A."/>
            <person name="Mondo S."/>
            <person name="Pangilinan J."/>
            <person name="Riley R."/>
            <person name="LaButti K."/>
            <person name="Andreopoulos B."/>
            <person name="Lipzen A."/>
            <person name="Chen C."/>
            <person name="Yan M."/>
            <person name="Daum C."/>
            <person name="Ng V."/>
            <person name="Clum A."/>
            <person name="Steindorff A."/>
            <person name="Ohm R.A."/>
            <person name="Martin F."/>
            <person name="Silar P."/>
            <person name="Natvig D.O."/>
            <person name="Lalanne C."/>
            <person name="Gautier V."/>
            <person name="Ament-Velasquez S.L."/>
            <person name="Kruys A."/>
            <person name="Hutchinson M.I."/>
            <person name="Powell A.J."/>
            <person name="Barry K."/>
            <person name="Miller A.N."/>
            <person name="Grigoriev I.V."/>
            <person name="Debuchy R."/>
            <person name="Gladieux P."/>
            <person name="Hiltunen Thoren M."/>
            <person name="Johannesson H."/>
        </authorList>
    </citation>
    <scope>NUCLEOTIDE SEQUENCE [LARGE SCALE GENOMIC DNA]</scope>
    <source>
        <strain evidence="3">CBS 284.82</strain>
    </source>
</reference>
<dbReference type="PANTHER" id="PTHR33930:SF2">
    <property type="entry name" value="BLR3452 PROTEIN"/>
    <property type="match status" value="1"/>
</dbReference>
<protein>
    <submittedName>
        <fullName evidence="2">AhpD-like protein</fullName>
    </submittedName>
</protein>
<evidence type="ECO:0000313" key="3">
    <source>
        <dbReference type="Proteomes" id="UP001303115"/>
    </source>
</evidence>
<comment type="caution">
    <text evidence="2">The sequence shown here is derived from an EMBL/GenBank/DDBJ whole genome shotgun (WGS) entry which is preliminary data.</text>
</comment>
<dbReference type="InterPro" id="IPR029032">
    <property type="entry name" value="AhpD-like"/>
</dbReference>
<dbReference type="Proteomes" id="UP001303115">
    <property type="component" value="Unassembled WGS sequence"/>
</dbReference>
<dbReference type="Pfam" id="PF02627">
    <property type="entry name" value="CMD"/>
    <property type="match status" value="1"/>
</dbReference>
<dbReference type="EMBL" id="MU854417">
    <property type="protein sequence ID" value="KAK4038860.1"/>
    <property type="molecule type" value="Genomic_DNA"/>
</dbReference>
<accession>A0AAN6PHW7</accession>
<evidence type="ECO:0000259" key="1">
    <source>
        <dbReference type="Pfam" id="PF02627"/>
    </source>
</evidence>